<feature type="non-terminal residue" evidence="1">
    <location>
        <position position="174"/>
    </location>
</feature>
<evidence type="ECO:0000313" key="1">
    <source>
        <dbReference type="EMBL" id="ETN84687.1"/>
    </source>
</evidence>
<protein>
    <submittedName>
        <fullName evidence="1">Uncharacterized protein</fullName>
    </submittedName>
</protein>
<dbReference type="AlphaFoldDB" id="W2TUF8"/>
<proteinExistence type="predicted"/>
<accession>W2TUF8</accession>
<organism evidence="1 2">
    <name type="scientific">Necator americanus</name>
    <name type="common">Human hookworm</name>
    <dbReference type="NCBI Taxonomy" id="51031"/>
    <lineage>
        <taxon>Eukaryota</taxon>
        <taxon>Metazoa</taxon>
        <taxon>Ecdysozoa</taxon>
        <taxon>Nematoda</taxon>
        <taxon>Chromadorea</taxon>
        <taxon>Rhabditida</taxon>
        <taxon>Rhabditina</taxon>
        <taxon>Rhabditomorpha</taxon>
        <taxon>Strongyloidea</taxon>
        <taxon>Ancylostomatidae</taxon>
        <taxon>Bunostominae</taxon>
        <taxon>Necator</taxon>
    </lineage>
</organism>
<dbReference type="GO" id="GO:0008237">
    <property type="term" value="F:metallopeptidase activity"/>
    <property type="evidence" value="ECO:0007669"/>
    <property type="project" value="InterPro"/>
</dbReference>
<evidence type="ECO:0000313" key="2">
    <source>
        <dbReference type="Proteomes" id="UP000053676"/>
    </source>
</evidence>
<dbReference type="InterPro" id="IPR024079">
    <property type="entry name" value="MetalloPept_cat_dom_sf"/>
</dbReference>
<name>W2TUF8_NECAM</name>
<dbReference type="KEGG" id="nai:NECAME_17044"/>
<dbReference type="EMBL" id="KI657890">
    <property type="protein sequence ID" value="ETN84687.1"/>
    <property type="molecule type" value="Genomic_DNA"/>
</dbReference>
<dbReference type="Proteomes" id="UP000053676">
    <property type="component" value="Unassembled WGS sequence"/>
</dbReference>
<dbReference type="GeneID" id="25357070"/>
<dbReference type="Gene3D" id="3.40.390.10">
    <property type="entry name" value="Collagenase (Catalytic Domain)"/>
    <property type="match status" value="1"/>
</dbReference>
<dbReference type="OrthoDB" id="5809267at2759"/>
<gene>
    <name evidence="1" type="ORF">NECAME_17044</name>
</gene>
<keyword evidence="2" id="KW-1185">Reference proteome</keyword>
<sequence length="174" mass="19764">MRCDPTPALTTFVAYAPTSSYEEEEVEAFCMDLKKFYREDHAFYKIFWPQMDVEAQKQCLDSIYRGFLSNTDRNIPDIQDELLQAIELSDALKTTSYGYSTWSKGNSTKKEQKLPGFDGFDDDQNMIMVFGTLFCNREGALPGSPYEAVMNAVASNTRSIPANFRCSNNSAIYN</sequence>
<dbReference type="CTD" id="25357070"/>
<reference evidence="2" key="1">
    <citation type="journal article" date="2014" name="Nat. Genet.">
        <title>Genome of the human hookworm Necator americanus.</title>
        <authorList>
            <person name="Tang Y.T."/>
            <person name="Gao X."/>
            <person name="Rosa B.A."/>
            <person name="Abubucker S."/>
            <person name="Hallsworth-Pepin K."/>
            <person name="Martin J."/>
            <person name="Tyagi R."/>
            <person name="Heizer E."/>
            <person name="Zhang X."/>
            <person name="Bhonagiri-Palsikar V."/>
            <person name="Minx P."/>
            <person name="Warren W.C."/>
            <person name="Wang Q."/>
            <person name="Zhan B."/>
            <person name="Hotez P.J."/>
            <person name="Sternberg P.W."/>
            <person name="Dougall A."/>
            <person name="Gaze S.T."/>
            <person name="Mulvenna J."/>
            <person name="Sotillo J."/>
            <person name="Ranganathan S."/>
            <person name="Rabelo E.M."/>
            <person name="Wilson R.K."/>
            <person name="Felgner P.L."/>
            <person name="Bethony J."/>
            <person name="Hawdon J.M."/>
            <person name="Gasser R.B."/>
            <person name="Loukas A."/>
            <person name="Mitreva M."/>
        </authorList>
    </citation>
    <scope>NUCLEOTIDE SEQUENCE [LARGE SCALE GENOMIC DNA]</scope>
</reference>